<feature type="domain" description="FAD-binding" evidence="1">
    <location>
        <begin position="10"/>
        <end position="297"/>
    </location>
</feature>
<dbReference type="PATRIC" id="fig|926562.3.peg.686"/>
<keyword evidence="3" id="KW-1185">Reference proteome</keyword>
<protein>
    <submittedName>
        <fullName evidence="2">Flavin-dependent dehydrogenase</fullName>
    </submittedName>
</protein>
<dbReference type="InterPro" id="IPR002938">
    <property type="entry name" value="FAD-bd"/>
</dbReference>
<dbReference type="HOGENOM" id="CLU_024648_5_3_10"/>
<evidence type="ECO:0000313" key="2">
    <source>
        <dbReference type="EMBL" id="AEV31688.1"/>
    </source>
</evidence>
<dbReference type="PRINTS" id="PR00420">
    <property type="entry name" value="RNGMNOXGNASE"/>
</dbReference>
<dbReference type="InterPro" id="IPR050407">
    <property type="entry name" value="Geranylgeranyl_reductase"/>
</dbReference>
<dbReference type="EMBL" id="CP003156">
    <property type="protein sequence ID" value="AEV31688.1"/>
    <property type="molecule type" value="Genomic_DNA"/>
</dbReference>
<dbReference type="Proteomes" id="UP000005631">
    <property type="component" value="Chromosome"/>
</dbReference>
<evidence type="ECO:0000259" key="1">
    <source>
        <dbReference type="Pfam" id="PF01494"/>
    </source>
</evidence>
<dbReference type="KEGG" id="oho:Oweho_0674"/>
<dbReference type="InterPro" id="IPR036188">
    <property type="entry name" value="FAD/NAD-bd_sf"/>
</dbReference>
<proteinExistence type="predicted"/>
<dbReference type="GO" id="GO:0071949">
    <property type="term" value="F:FAD binding"/>
    <property type="evidence" value="ECO:0007669"/>
    <property type="project" value="InterPro"/>
</dbReference>
<gene>
    <name evidence="2" type="ordered locus">Oweho_0674</name>
</gene>
<dbReference type="Pfam" id="PF01494">
    <property type="entry name" value="FAD_binding_3"/>
    <property type="match status" value="1"/>
</dbReference>
<dbReference type="STRING" id="926562.Oweho_0674"/>
<evidence type="ECO:0000313" key="3">
    <source>
        <dbReference type="Proteomes" id="UP000005631"/>
    </source>
</evidence>
<accession>G8R117</accession>
<dbReference type="SUPFAM" id="SSF51905">
    <property type="entry name" value="FAD/NAD(P)-binding domain"/>
    <property type="match status" value="1"/>
</dbReference>
<name>G8R117_OWEHD</name>
<reference evidence="2 3" key="1">
    <citation type="journal article" date="2012" name="Stand. Genomic Sci.">
        <title>Genome sequence of the orange-pigmented seawater bacterium Owenweeksia hongkongensis type strain (UST20020801(T)).</title>
        <authorList>
            <person name="Riedel T."/>
            <person name="Held B."/>
            <person name="Nolan M."/>
            <person name="Lucas S."/>
            <person name="Lapidus A."/>
            <person name="Tice H."/>
            <person name="Del Rio T.G."/>
            <person name="Cheng J.F."/>
            <person name="Han C."/>
            <person name="Tapia R."/>
            <person name="Goodwin L.A."/>
            <person name="Pitluck S."/>
            <person name="Liolios K."/>
            <person name="Mavromatis K."/>
            <person name="Pagani I."/>
            <person name="Ivanova N."/>
            <person name="Mikhailova N."/>
            <person name="Pati A."/>
            <person name="Chen A."/>
            <person name="Palaniappan K."/>
            <person name="Rohde M."/>
            <person name="Tindall B.J."/>
            <person name="Detter J.C."/>
            <person name="Goker M."/>
            <person name="Woyke T."/>
            <person name="Bristow J."/>
            <person name="Eisen J.A."/>
            <person name="Markowitz V."/>
            <person name="Hugenholtz P."/>
            <person name="Klenk H.P."/>
            <person name="Kyrpides N.C."/>
        </authorList>
    </citation>
    <scope>NUCLEOTIDE SEQUENCE</scope>
    <source>
        <strain evidence="3">DSM 17368 / JCM 12287 / NRRL B-23963</strain>
    </source>
</reference>
<sequence>MLLNIQTSPDILIIGGGLAGLTNAIDLRLRGYEVMLIEKKEYPFHKVCGEYVSNEVKPYLQRLGAFPETLQPKSINRFEISSLSGKIASCSMKMGGFGISRYAFDNFLFERASELGVRFMLNTTVNDVSFENDEFTVTLMNGETFIARVVIGAFGKRSVLDKKLGREFFNQKTDYVGVKHHFKVDFPEDLVALHNFVGGYCGLSRVENNHVNLCYLTTTKVFKQYGSIQDIEEKHLSQNPHLKRFLENAESVFEPLVISQVNFMAKKSVENHVLMSGDAAGLIHPLCGNGMAIAIHSAKICSGVVDAFLQQRISRKEMENRYEQEWGQAFDFRLNFGKAVQGMFGKPVLSNLGVNVLSKFPGLLNKAVQLSHGKEVL</sequence>
<dbReference type="PANTHER" id="PTHR42685:SF22">
    <property type="entry name" value="CONDITIONED MEDIUM FACTOR RECEPTOR 1"/>
    <property type="match status" value="1"/>
</dbReference>
<dbReference type="Gene3D" id="3.50.50.60">
    <property type="entry name" value="FAD/NAD(P)-binding domain"/>
    <property type="match status" value="1"/>
</dbReference>
<dbReference type="eggNOG" id="COG0644">
    <property type="taxonomic scope" value="Bacteria"/>
</dbReference>
<dbReference type="RefSeq" id="WP_014201049.1">
    <property type="nucleotide sequence ID" value="NC_016599.1"/>
</dbReference>
<dbReference type="PANTHER" id="PTHR42685">
    <property type="entry name" value="GERANYLGERANYL DIPHOSPHATE REDUCTASE"/>
    <property type="match status" value="1"/>
</dbReference>
<dbReference type="AlphaFoldDB" id="G8R117"/>
<organism evidence="2 3">
    <name type="scientific">Owenweeksia hongkongensis (strain DSM 17368 / CIP 108786 / JCM 12287 / NRRL B-23963 / UST20020801)</name>
    <dbReference type="NCBI Taxonomy" id="926562"/>
    <lineage>
        <taxon>Bacteria</taxon>
        <taxon>Pseudomonadati</taxon>
        <taxon>Bacteroidota</taxon>
        <taxon>Flavobacteriia</taxon>
        <taxon>Flavobacteriales</taxon>
        <taxon>Owenweeksiaceae</taxon>
        <taxon>Owenweeksia</taxon>
    </lineage>
</organism>